<dbReference type="SUPFAM" id="SSF50978">
    <property type="entry name" value="WD40 repeat-like"/>
    <property type="match status" value="3"/>
</dbReference>
<dbReference type="InterPro" id="IPR001680">
    <property type="entry name" value="WD40_rpt"/>
</dbReference>
<gene>
    <name evidence="7" type="ORF">C5Y96_17350</name>
</gene>
<evidence type="ECO:0000256" key="5">
    <source>
        <dbReference type="SAM" id="SignalP"/>
    </source>
</evidence>
<sequence length="925" mass="99338">MRLFLLSCAILLSCCTAIFGEPIAIADLQRSNPVSFENEILPIFQRSCLACHSASEAQGELVLETPATIRKGGDSGEALVPGKGAESLLLKLAAHQEESFMPPPDNDVNAPNLTSQELGLVRLWIDQGAEGTSSAPPTMPQKWSSIPNNLEPVYAAALSPDGQFVAATRANQLFLYHVASGKLIGSLEDSSLEPPAAHRDLVQSLAWGSDGTLLASGGFREAKLWERPRDAREMSFSTKAKTTALAVSLDRKWMATAGDNHVIQLWSLETAQPGPKMTGHSNLITSLRFTADGTHLISASLDKSIRIWNSSDGTQTGLLQVPTAIQAIELLPAVAGSAPQQTLVAGGDDKILRTWLVDSKATAETWAMMEAKELPGHTDAITALAVAPGHPMHFYSASRDGSLRYWDLENQKQLGMFTHGTPVLAVAVRSDGLRIASVSENNTAKLWDKDGKQIAEMKGDPRLQQHAIWAKHSLGAAQQRLNIVKQRLVTVEEVLKNRVEAKATADKELAAADEDLAQKKAALDKINSESAVSESVAAEDAEKEKKPDDAETMEESAQKAIEESTSAQQLATKKQTSAEGAVKQAEESVTSVKQLVEQAAANVEEAQARSDSANKLSTESEQPLRSVSFSLDGTKLATAGNFPSVQIWDADTGSPVDALAKQPGSLSPITFLDNDRLLSGFGTTEAVVWQLNPTWRLRQTIGSSEKDDPIMGRVTSLDIDANDARLLIGSGLPSRNGELGLFRLEDGARIHHLPNAHSDVVYSARFSPDGTQFISGGADKYARLWNLTGENSLKQLEGHSDYVLGVSWKEDATSIATASSDQTIKIWDVETADQSRAISGFGRDITSLRYIGETAHVVSSCGDGIVRLHDAANGKSLRTFSAGVWLHCVDATSDEKLVIAGGDDGRLFIWDGTNGKQLKAINVGE</sequence>
<feature type="signal peptide" evidence="5">
    <location>
        <begin position="1"/>
        <end position="26"/>
    </location>
</feature>
<dbReference type="PANTHER" id="PTHR19879">
    <property type="entry name" value="TRANSCRIPTION INITIATION FACTOR TFIID"/>
    <property type="match status" value="1"/>
</dbReference>
<dbReference type="InterPro" id="IPR011429">
    <property type="entry name" value="Cyt_c_Planctomycete-type"/>
</dbReference>
<dbReference type="CDD" id="cd00200">
    <property type="entry name" value="WD40"/>
    <property type="match status" value="2"/>
</dbReference>
<proteinExistence type="predicted"/>
<feature type="repeat" description="WD" evidence="3">
    <location>
        <begin position="796"/>
        <end position="837"/>
    </location>
</feature>
<accession>A0A2S8F5B5</accession>
<evidence type="ECO:0000256" key="2">
    <source>
        <dbReference type="ARBA" id="ARBA00022737"/>
    </source>
</evidence>
<dbReference type="RefSeq" id="WP_105355912.1">
    <property type="nucleotide sequence ID" value="NZ_PUIA01000057.1"/>
</dbReference>
<dbReference type="InterPro" id="IPR036322">
    <property type="entry name" value="WD40_repeat_dom_sf"/>
</dbReference>
<protein>
    <recommendedName>
        <fullName evidence="6">Cytochrome C Planctomycete-type domain-containing protein</fullName>
    </recommendedName>
</protein>
<dbReference type="InterPro" id="IPR020472">
    <property type="entry name" value="WD40_PAC1"/>
</dbReference>
<feature type="compositionally biased region" description="Polar residues" evidence="4">
    <location>
        <begin position="609"/>
        <end position="624"/>
    </location>
</feature>
<feature type="repeat" description="WD" evidence="3">
    <location>
        <begin position="754"/>
        <end position="795"/>
    </location>
</feature>
<feature type="repeat" description="WD" evidence="3">
    <location>
        <begin position="416"/>
        <end position="448"/>
    </location>
</feature>
<evidence type="ECO:0000313" key="7">
    <source>
        <dbReference type="EMBL" id="PQO27310.1"/>
    </source>
</evidence>
<reference evidence="7 8" key="1">
    <citation type="submission" date="2018-02" db="EMBL/GenBank/DDBJ databases">
        <title>Comparative genomes isolates from brazilian mangrove.</title>
        <authorList>
            <person name="Araujo J.E."/>
            <person name="Taketani R.G."/>
            <person name="Silva M.C.P."/>
            <person name="Loureco M.V."/>
            <person name="Andreote F.D."/>
        </authorList>
    </citation>
    <scope>NUCLEOTIDE SEQUENCE [LARGE SCALE GENOMIC DNA]</scope>
    <source>
        <strain evidence="7 8">HEX-2 MGV</strain>
    </source>
</reference>
<dbReference type="PRINTS" id="PR00320">
    <property type="entry name" value="GPROTEINBRPT"/>
</dbReference>
<dbReference type="Proteomes" id="UP000240009">
    <property type="component" value="Unassembled WGS sequence"/>
</dbReference>
<feature type="repeat" description="WD" evidence="3">
    <location>
        <begin position="277"/>
        <end position="318"/>
    </location>
</feature>
<keyword evidence="1 3" id="KW-0853">WD repeat</keyword>
<feature type="compositionally biased region" description="Basic and acidic residues" evidence="4">
    <location>
        <begin position="540"/>
        <end position="549"/>
    </location>
</feature>
<keyword evidence="5" id="KW-0732">Signal</keyword>
<dbReference type="InterPro" id="IPR019775">
    <property type="entry name" value="WD40_repeat_CS"/>
</dbReference>
<feature type="repeat" description="WD" evidence="3">
    <location>
        <begin position="374"/>
        <end position="416"/>
    </location>
</feature>
<feature type="domain" description="Cytochrome C Planctomycete-type" evidence="6">
    <location>
        <begin position="48"/>
        <end position="105"/>
    </location>
</feature>
<evidence type="ECO:0000313" key="8">
    <source>
        <dbReference type="Proteomes" id="UP000240009"/>
    </source>
</evidence>
<feature type="repeat" description="WD" evidence="3">
    <location>
        <begin position="886"/>
        <end position="920"/>
    </location>
</feature>
<feature type="region of interest" description="Disordered" evidence="4">
    <location>
        <begin position="527"/>
        <end position="579"/>
    </location>
</feature>
<evidence type="ECO:0000256" key="3">
    <source>
        <dbReference type="PROSITE-ProRule" id="PRU00221"/>
    </source>
</evidence>
<keyword evidence="2" id="KW-0677">Repeat</keyword>
<dbReference type="AlphaFoldDB" id="A0A2S8F5B5"/>
<dbReference type="PROSITE" id="PS50294">
    <property type="entry name" value="WD_REPEATS_REGION"/>
    <property type="match status" value="4"/>
</dbReference>
<dbReference type="Pfam" id="PF00400">
    <property type="entry name" value="WD40"/>
    <property type="match status" value="6"/>
</dbReference>
<dbReference type="GO" id="GO:0006367">
    <property type="term" value="P:transcription initiation at RNA polymerase II promoter"/>
    <property type="evidence" value="ECO:0007669"/>
    <property type="project" value="TreeGrafter"/>
</dbReference>
<feature type="chain" id="PRO_5015710166" description="Cytochrome C Planctomycete-type domain-containing protein" evidence="5">
    <location>
        <begin position="27"/>
        <end position="925"/>
    </location>
</feature>
<dbReference type="PROSITE" id="PS00678">
    <property type="entry name" value="WD_REPEATS_1"/>
    <property type="match status" value="1"/>
</dbReference>
<dbReference type="SMART" id="SM00320">
    <property type="entry name" value="WD40"/>
    <property type="match status" value="11"/>
</dbReference>
<dbReference type="PROSITE" id="PS50082">
    <property type="entry name" value="WD_REPEATS_2"/>
    <property type="match status" value="7"/>
</dbReference>
<dbReference type="Pfam" id="PF07635">
    <property type="entry name" value="PSCyt1"/>
    <property type="match status" value="1"/>
</dbReference>
<feature type="region of interest" description="Disordered" evidence="4">
    <location>
        <begin position="603"/>
        <end position="624"/>
    </location>
</feature>
<feature type="compositionally biased region" description="Low complexity" evidence="4">
    <location>
        <begin position="528"/>
        <end position="538"/>
    </location>
</feature>
<dbReference type="Gene3D" id="2.130.10.10">
    <property type="entry name" value="YVTN repeat-like/Quinoprotein amine dehydrogenase"/>
    <property type="match status" value="5"/>
</dbReference>
<organism evidence="7 8">
    <name type="scientific">Blastopirellula marina</name>
    <dbReference type="NCBI Taxonomy" id="124"/>
    <lineage>
        <taxon>Bacteria</taxon>
        <taxon>Pseudomonadati</taxon>
        <taxon>Planctomycetota</taxon>
        <taxon>Planctomycetia</taxon>
        <taxon>Pirellulales</taxon>
        <taxon>Pirellulaceae</taxon>
        <taxon>Blastopirellula</taxon>
    </lineage>
</organism>
<feature type="repeat" description="WD" evidence="3">
    <location>
        <begin position="617"/>
        <end position="658"/>
    </location>
</feature>
<dbReference type="PANTHER" id="PTHR19879:SF9">
    <property type="entry name" value="TRANSCRIPTION INITIATION FACTOR TFIID SUBUNIT 5"/>
    <property type="match status" value="1"/>
</dbReference>
<evidence type="ECO:0000259" key="6">
    <source>
        <dbReference type="Pfam" id="PF07635"/>
    </source>
</evidence>
<evidence type="ECO:0000256" key="1">
    <source>
        <dbReference type="ARBA" id="ARBA00022574"/>
    </source>
</evidence>
<dbReference type="InterPro" id="IPR015943">
    <property type="entry name" value="WD40/YVTN_repeat-like_dom_sf"/>
</dbReference>
<feature type="compositionally biased region" description="Polar residues" evidence="4">
    <location>
        <begin position="563"/>
        <end position="578"/>
    </location>
</feature>
<name>A0A2S8F5B5_9BACT</name>
<comment type="caution">
    <text evidence="7">The sequence shown here is derived from an EMBL/GenBank/DDBJ whole genome shotgun (WGS) entry which is preliminary data.</text>
</comment>
<evidence type="ECO:0000256" key="4">
    <source>
        <dbReference type="SAM" id="MobiDB-lite"/>
    </source>
</evidence>
<dbReference type="EMBL" id="PUIA01000057">
    <property type="protein sequence ID" value="PQO27310.1"/>
    <property type="molecule type" value="Genomic_DNA"/>
</dbReference>